<dbReference type="InterPro" id="IPR036679">
    <property type="entry name" value="FlgN-like_sf"/>
</dbReference>
<keyword evidence="4" id="KW-1185">Reference proteome</keyword>
<gene>
    <name evidence="3" type="ORF">PBAT_05745</name>
</gene>
<proteinExistence type="predicted"/>
<evidence type="ECO:0000313" key="4">
    <source>
        <dbReference type="Proteomes" id="UP000077355"/>
    </source>
</evidence>
<keyword evidence="1" id="KW-1005">Bacterial flagellum biogenesis</keyword>
<evidence type="ECO:0000256" key="1">
    <source>
        <dbReference type="ARBA" id="ARBA00022795"/>
    </source>
</evidence>
<keyword evidence="3" id="KW-0966">Cell projection</keyword>
<dbReference type="GO" id="GO:0044780">
    <property type="term" value="P:bacterial-type flagellum assembly"/>
    <property type="evidence" value="ECO:0007669"/>
    <property type="project" value="InterPro"/>
</dbReference>
<comment type="caution">
    <text evidence="3">The sequence shown here is derived from an EMBL/GenBank/DDBJ whole genome shotgun (WGS) entry which is preliminary data.</text>
</comment>
<dbReference type="RefSeq" id="WP_068647395.1">
    <property type="nucleotide sequence ID" value="NZ_CP043611.1"/>
</dbReference>
<accession>A0A162ME77</accession>
<dbReference type="AlphaFoldDB" id="A0A162ME77"/>
<feature type="region of interest" description="Disordered" evidence="2">
    <location>
        <begin position="145"/>
        <end position="166"/>
    </location>
</feature>
<protein>
    <submittedName>
        <fullName evidence="3">Flagellar biosynthesis protein FlgN</fullName>
    </submittedName>
</protein>
<dbReference type="Pfam" id="PF05130">
    <property type="entry name" value="FlgN"/>
    <property type="match status" value="1"/>
</dbReference>
<name>A0A162ME77_9BACL</name>
<dbReference type="OrthoDB" id="2660802at2"/>
<reference evidence="3 4" key="1">
    <citation type="submission" date="2016-03" db="EMBL/GenBank/DDBJ databases">
        <title>Draft genome sequence of Paenibacillus antarcticus CECT 5836.</title>
        <authorList>
            <person name="Shin S.-K."/>
            <person name="Yi H."/>
        </authorList>
    </citation>
    <scope>NUCLEOTIDE SEQUENCE [LARGE SCALE GENOMIC DNA]</scope>
    <source>
        <strain evidence="3 4">CECT 5836</strain>
    </source>
</reference>
<dbReference type="Proteomes" id="UP000077355">
    <property type="component" value="Unassembled WGS sequence"/>
</dbReference>
<dbReference type="EMBL" id="LVJI01000006">
    <property type="protein sequence ID" value="OAB47705.1"/>
    <property type="molecule type" value="Genomic_DNA"/>
</dbReference>
<evidence type="ECO:0000313" key="3">
    <source>
        <dbReference type="EMBL" id="OAB47705.1"/>
    </source>
</evidence>
<dbReference type="Gene3D" id="1.20.58.300">
    <property type="entry name" value="FlgN-like"/>
    <property type="match status" value="1"/>
</dbReference>
<dbReference type="InterPro" id="IPR007809">
    <property type="entry name" value="FlgN-like"/>
</dbReference>
<sequence length="166" mass="18836">MAIEQLIHTLEQLNTTHIKMITVAESKRDAIKDNKVDQLIVILNQESKLLKQIEQLEVARVSASHEFLQTKGIKSMLNLTLTELVRLVFDPDDKQKLLAVQGELSQHLGKLKDLNQLNQQLIEQSLAFIDYSLEVLAIRPEQEATYQHPGDKHGSQGWSGLFDSRA</sequence>
<keyword evidence="3" id="KW-0282">Flagellum</keyword>
<dbReference type="SUPFAM" id="SSF140566">
    <property type="entry name" value="FlgN-like"/>
    <property type="match status" value="1"/>
</dbReference>
<keyword evidence="3" id="KW-0969">Cilium</keyword>
<evidence type="ECO:0000256" key="2">
    <source>
        <dbReference type="SAM" id="MobiDB-lite"/>
    </source>
</evidence>
<organism evidence="3 4">
    <name type="scientific">Paenibacillus antarcticus</name>
    <dbReference type="NCBI Taxonomy" id="253703"/>
    <lineage>
        <taxon>Bacteria</taxon>
        <taxon>Bacillati</taxon>
        <taxon>Bacillota</taxon>
        <taxon>Bacilli</taxon>
        <taxon>Bacillales</taxon>
        <taxon>Paenibacillaceae</taxon>
        <taxon>Paenibacillus</taxon>
    </lineage>
</organism>